<evidence type="ECO:0000313" key="2">
    <source>
        <dbReference type="Proteomes" id="UP001243286"/>
    </source>
</evidence>
<evidence type="ECO:0000313" key="1">
    <source>
        <dbReference type="EMBL" id="MDI3235975.1"/>
    </source>
</evidence>
<protein>
    <submittedName>
        <fullName evidence="1">Uncharacterized protein</fullName>
    </submittedName>
</protein>
<dbReference type="RefSeq" id="WP_282356971.1">
    <property type="nucleotide sequence ID" value="NZ_JASBQV010000025.1"/>
</dbReference>
<accession>A0ABT6R591</accession>
<name>A0ABT6R591_9BACL</name>
<organism evidence="1 2">
    <name type="scientific">Exiguobacterium antarcticum</name>
    <dbReference type="NCBI Taxonomy" id="132920"/>
    <lineage>
        <taxon>Bacteria</taxon>
        <taxon>Bacillati</taxon>
        <taxon>Bacillota</taxon>
        <taxon>Bacilli</taxon>
        <taxon>Bacillales</taxon>
        <taxon>Bacillales Family XII. Incertae Sedis</taxon>
        <taxon>Exiguobacterium</taxon>
    </lineage>
</organism>
<gene>
    <name evidence="1" type="ORF">QK289_13240</name>
</gene>
<comment type="caution">
    <text evidence="1">The sequence shown here is derived from an EMBL/GenBank/DDBJ whole genome shotgun (WGS) entry which is preliminary data.</text>
</comment>
<dbReference type="EMBL" id="JASBQV010000025">
    <property type="protein sequence ID" value="MDI3235975.1"/>
    <property type="molecule type" value="Genomic_DNA"/>
</dbReference>
<keyword evidence="2" id="KW-1185">Reference proteome</keyword>
<reference evidence="1 2" key="1">
    <citation type="submission" date="2023-04" db="EMBL/GenBank/DDBJ databases">
        <title>Antarctic isolates genomes.</title>
        <authorList>
            <person name="Dimov S.G."/>
        </authorList>
    </citation>
    <scope>NUCLEOTIDE SEQUENCE [LARGE SCALE GENOMIC DNA]</scope>
    <source>
        <strain evidence="1 2">AL19</strain>
    </source>
</reference>
<dbReference type="Proteomes" id="UP001243286">
    <property type="component" value="Unassembled WGS sequence"/>
</dbReference>
<proteinExistence type="predicted"/>
<sequence>MDMIKQKGQEYNCCIKFTMDQRDELENIAKDYGLSITQIIKVITLKKLKEYKETPNQFI</sequence>